<dbReference type="Gene3D" id="3.40.50.300">
    <property type="entry name" value="P-loop containing nucleotide triphosphate hydrolases"/>
    <property type="match status" value="1"/>
</dbReference>
<comment type="caution">
    <text evidence="2">The sequence shown here is derived from an EMBL/GenBank/DDBJ whole genome shotgun (WGS) entry which is preliminary data.</text>
</comment>
<dbReference type="PANTHER" id="PTHR13696">
    <property type="entry name" value="P-LOOP CONTAINING NUCLEOSIDE TRIPHOSPHATE HYDROLASE"/>
    <property type="match status" value="1"/>
</dbReference>
<dbReference type="InterPro" id="IPR025669">
    <property type="entry name" value="AAA_dom"/>
</dbReference>
<accession>A0A833CC01</accession>
<evidence type="ECO:0000313" key="3">
    <source>
        <dbReference type="Proteomes" id="UP000434554"/>
    </source>
</evidence>
<dbReference type="CDD" id="cd02042">
    <property type="entry name" value="ParAB_family"/>
    <property type="match status" value="1"/>
</dbReference>
<dbReference type="PANTHER" id="PTHR13696:SF99">
    <property type="entry name" value="COBYRINIC ACID AC-DIAMIDE SYNTHASE"/>
    <property type="match status" value="1"/>
</dbReference>
<reference evidence="2 3" key="1">
    <citation type="submission" date="2019-09" db="EMBL/GenBank/DDBJ databases">
        <title>Draft genome sequence of 3 type strains from the CCUG.</title>
        <authorList>
            <person name="Pineiro-Iglesias B."/>
            <person name="Tunovic T."/>
            <person name="Unosson C."/>
            <person name="Inganas E."/>
            <person name="Ohlen M."/>
            <person name="Cardew S."/>
            <person name="Jensie-Markopoulos S."/>
            <person name="Salva-Serra F."/>
            <person name="Jaen-Luchoro D."/>
            <person name="Karlsson R."/>
            <person name="Svensson-Stadler L."/>
            <person name="Chun J."/>
            <person name="Moore E."/>
        </authorList>
    </citation>
    <scope>NUCLEOTIDE SEQUENCE [LARGE SCALE GENOMIC DNA]</scope>
    <source>
        <strain evidence="2 3">CCUG 65427</strain>
    </source>
</reference>
<dbReference type="InterPro" id="IPR050678">
    <property type="entry name" value="DNA_Partitioning_ATPase"/>
</dbReference>
<dbReference type="InterPro" id="IPR027417">
    <property type="entry name" value="P-loop_NTPase"/>
</dbReference>
<evidence type="ECO:0000259" key="1">
    <source>
        <dbReference type="Pfam" id="PF13614"/>
    </source>
</evidence>
<evidence type="ECO:0000313" key="2">
    <source>
        <dbReference type="EMBL" id="KAB1479317.1"/>
    </source>
</evidence>
<dbReference type="GeneID" id="83055436"/>
<organism evidence="2 3">
    <name type="scientific">Veillonella seminalis</name>
    <dbReference type="NCBI Taxonomy" id="1502943"/>
    <lineage>
        <taxon>Bacteria</taxon>
        <taxon>Bacillati</taxon>
        <taxon>Bacillota</taxon>
        <taxon>Negativicutes</taxon>
        <taxon>Veillonellales</taxon>
        <taxon>Veillonellaceae</taxon>
        <taxon>Veillonella</taxon>
    </lineage>
</organism>
<dbReference type="AlphaFoldDB" id="A0A833CC01"/>
<sequence length="190" mass="21398">MIIIQYTQRGDLIASDPLLAEADIFLDMKGREYYLKEALDGIKEEYDFVIIDTPPALGILTVNAMTASTGILIPGQADILSIQGISLIYNTAQNVRKISNPQLCIYGIVLVRYNPRTIISQDLTEALEQIADQMDTRLFNFKIRECTAIKEAQAQRESIFSYDKKCNAVTDYEGVLKELLKVIKNGKKEK</sequence>
<name>A0A833CC01_9FIRM</name>
<dbReference type="Proteomes" id="UP000434554">
    <property type="component" value="Unassembled WGS sequence"/>
</dbReference>
<proteinExistence type="predicted"/>
<gene>
    <name evidence="2" type="ORF">F8R14_03945</name>
</gene>
<protein>
    <submittedName>
        <fullName evidence="2">ParA family protein</fullName>
    </submittedName>
</protein>
<dbReference type="EMBL" id="WBKH01000003">
    <property type="protein sequence ID" value="KAB1479317.1"/>
    <property type="molecule type" value="Genomic_DNA"/>
</dbReference>
<dbReference type="RefSeq" id="WP_127008142.1">
    <property type="nucleotide sequence ID" value="NZ_JAGZQP010000001.1"/>
</dbReference>
<feature type="domain" description="AAA" evidence="1">
    <location>
        <begin position="5"/>
        <end position="104"/>
    </location>
</feature>
<dbReference type="Pfam" id="PF13614">
    <property type="entry name" value="AAA_31"/>
    <property type="match status" value="1"/>
</dbReference>
<dbReference type="SUPFAM" id="SSF52540">
    <property type="entry name" value="P-loop containing nucleoside triphosphate hydrolases"/>
    <property type="match status" value="1"/>
</dbReference>